<proteinExistence type="predicted"/>
<dbReference type="Proteomes" id="UP001314205">
    <property type="component" value="Unassembled WGS sequence"/>
</dbReference>
<name>A0AAV1M094_9NEOP</name>
<dbReference type="EMBL" id="CAVLGL010000115">
    <property type="protein sequence ID" value="CAK1599724.1"/>
    <property type="molecule type" value="Genomic_DNA"/>
</dbReference>
<dbReference type="AlphaFoldDB" id="A0AAV1M094"/>
<protein>
    <submittedName>
        <fullName evidence="2">Uncharacterized protein</fullName>
    </submittedName>
</protein>
<sequence>MLEADEVDIDYFTPVASTTLANIFGSDTHIEEKDDVSLKYVPIPPQNTASKKEESKATQIVYASAFFGYEWVNSTYLSRGKLGAAIVKSVKTELYNIILYDCNKLTLSCTNISPQLEVNIKGNSNLSYYDSCHSYWSLYGTDAEISKFIEKLKPFNIQINNLPGPENISTKNHDDKIISSQILKDEENDTDYSIKRRTKDSILKRMATMGQSVLPKQAVTLPRSDDSSDTDATSQKVIRHKLQKINFKRNLNEKVDLHKEDSTEVNLEKGASKLHSDYISASNFDQELVPIKSTNIIADPIINNSNDLSLFMSEQRISNSELRININRLTDKMDKIIQGIHGIGESESSNTINFQSNIVQKLLNEYENKIKTYETYLISKGLDYATIFKSYRQHGEDNMQNDIDSHKNKIEKLEKIMEEKDRENALLRNELKTLQAKFESYYKENDKKQEEQFKEINLLKQELCSKNEELATLSEDLKKLSLQNSSDFRRKIKSIMNKTFHSLSANFDDSESYPGAAIKSLFASVIKKETMETLNEV</sequence>
<organism evidence="2 3">
    <name type="scientific">Parnassius mnemosyne</name>
    <name type="common">clouded apollo</name>
    <dbReference type="NCBI Taxonomy" id="213953"/>
    <lineage>
        <taxon>Eukaryota</taxon>
        <taxon>Metazoa</taxon>
        <taxon>Ecdysozoa</taxon>
        <taxon>Arthropoda</taxon>
        <taxon>Hexapoda</taxon>
        <taxon>Insecta</taxon>
        <taxon>Pterygota</taxon>
        <taxon>Neoptera</taxon>
        <taxon>Endopterygota</taxon>
        <taxon>Lepidoptera</taxon>
        <taxon>Glossata</taxon>
        <taxon>Ditrysia</taxon>
        <taxon>Papilionoidea</taxon>
        <taxon>Papilionidae</taxon>
        <taxon>Parnassiinae</taxon>
        <taxon>Parnassini</taxon>
        <taxon>Parnassius</taxon>
        <taxon>Driopa</taxon>
    </lineage>
</organism>
<keyword evidence="3" id="KW-1185">Reference proteome</keyword>
<evidence type="ECO:0000313" key="3">
    <source>
        <dbReference type="Proteomes" id="UP001314205"/>
    </source>
</evidence>
<evidence type="ECO:0000313" key="2">
    <source>
        <dbReference type="EMBL" id="CAK1599724.1"/>
    </source>
</evidence>
<evidence type="ECO:0000256" key="1">
    <source>
        <dbReference type="SAM" id="Coils"/>
    </source>
</evidence>
<keyword evidence="1" id="KW-0175">Coiled coil</keyword>
<accession>A0AAV1M094</accession>
<dbReference type="PANTHER" id="PTHR44927:SF1">
    <property type="entry name" value="FK506-BINDING PROTEIN 15"/>
    <property type="match status" value="1"/>
</dbReference>
<feature type="coiled-coil region" evidence="1">
    <location>
        <begin position="396"/>
        <end position="451"/>
    </location>
</feature>
<reference evidence="2 3" key="1">
    <citation type="submission" date="2023-11" db="EMBL/GenBank/DDBJ databases">
        <authorList>
            <person name="Hedman E."/>
            <person name="Englund M."/>
            <person name="Stromberg M."/>
            <person name="Nyberg Akerstrom W."/>
            <person name="Nylinder S."/>
            <person name="Jareborg N."/>
            <person name="Kallberg Y."/>
            <person name="Kronander E."/>
        </authorList>
    </citation>
    <scope>NUCLEOTIDE SEQUENCE [LARGE SCALE GENOMIC DNA]</scope>
</reference>
<gene>
    <name evidence="2" type="ORF">PARMNEM_LOCUS18576</name>
</gene>
<dbReference type="PANTHER" id="PTHR44927">
    <property type="entry name" value="FK506-BINDING PROTEIN 15"/>
    <property type="match status" value="1"/>
</dbReference>
<comment type="caution">
    <text evidence="2">The sequence shown here is derived from an EMBL/GenBank/DDBJ whole genome shotgun (WGS) entry which is preliminary data.</text>
</comment>